<dbReference type="GO" id="GO:0009986">
    <property type="term" value="C:cell surface"/>
    <property type="evidence" value="ECO:0007669"/>
    <property type="project" value="TreeGrafter"/>
</dbReference>
<dbReference type="Proteomes" id="UP000245119">
    <property type="component" value="Linkage Group LG5"/>
</dbReference>
<evidence type="ECO:0000259" key="4">
    <source>
        <dbReference type="PROSITE" id="PS50835"/>
    </source>
</evidence>
<feature type="domain" description="VWFD" evidence="6">
    <location>
        <begin position="357"/>
        <end position="541"/>
    </location>
</feature>
<feature type="domain" description="F5/8 type C" evidence="3">
    <location>
        <begin position="1"/>
        <end position="114"/>
    </location>
</feature>
<dbReference type="InterPro" id="IPR001846">
    <property type="entry name" value="VWF_type-D"/>
</dbReference>
<dbReference type="PROSITE" id="PS50022">
    <property type="entry name" value="FA58C_3"/>
    <property type="match status" value="1"/>
</dbReference>
<dbReference type="Pfam" id="PF00024">
    <property type="entry name" value="PAN_1"/>
    <property type="match status" value="3"/>
</dbReference>
<dbReference type="InterPro" id="IPR058727">
    <property type="entry name" value="Helical_Vwde"/>
</dbReference>
<keyword evidence="1" id="KW-0732">Signal</keyword>
<dbReference type="PROSITE" id="PS50835">
    <property type="entry name" value="IG_LIKE"/>
    <property type="match status" value="1"/>
</dbReference>
<dbReference type="GO" id="GO:0005102">
    <property type="term" value="F:signaling receptor binding"/>
    <property type="evidence" value="ECO:0007669"/>
    <property type="project" value="TreeGrafter"/>
</dbReference>
<evidence type="ECO:0000256" key="1">
    <source>
        <dbReference type="ARBA" id="ARBA00022729"/>
    </source>
</evidence>
<accession>A0A2T7P9Q0</accession>
<evidence type="ECO:0000313" key="8">
    <source>
        <dbReference type="Proteomes" id="UP000245119"/>
    </source>
</evidence>
<dbReference type="SMART" id="SM00216">
    <property type="entry name" value="VWD"/>
    <property type="match status" value="1"/>
</dbReference>
<dbReference type="InterPro" id="IPR050969">
    <property type="entry name" value="Dev_Signal_Modulators"/>
</dbReference>
<dbReference type="PROSITE" id="PS51233">
    <property type="entry name" value="VWFD"/>
    <property type="match status" value="2"/>
</dbReference>
<dbReference type="SUPFAM" id="SSF49785">
    <property type="entry name" value="Galactose-binding domain-like"/>
    <property type="match status" value="1"/>
</dbReference>
<dbReference type="STRING" id="400727.A0A2T7P9Q0"/>
<dbReference type="Gene3D" id="2.60.120.260">
    <property type="entry name" value="Galactose-binding domain-like"/>
    <property type="match status" value="2"/>
</dbReference>
<keyword evidence="2" id="KW-1015">Disulfide bond</keyword>
<dbReference type="InterPro" id="IPR003609">
    <property type="entry name" value="Pan_app"/>
</dbReference>
<dbReference type="InterPro" id="IPR008979">
    <property type="entry name" value="Galactose-bd-like_sf"/>
</dbReference>
<feature type="domain" description="Ig-like" evidence="4">
    <location>
        <begin position="122"/>
        <end position="199"/>
    </location>
</feature>
<dbReference type="InterPro" id="IPR007110">
    <property type="entry name" value="Ig-like_dom"/>
</dbReference>
<feature type="domain" description="Apple" evidence="5">
    <location>
        <begin position="1022"/>
        <end position="1099"/>
    </location>
</feature>
<evidence type="ECO:0000259" key="3">
    <source>
        <dbReference type="PROSITE" id="PS50022"/>
    </source>
</evidence>
<protein>
    <recommendedName>
        <fullName evidence="9">EGF-like domain-containing protein</fullName>
    </recommendedName>
</protein>
<dbReference type="Pfam" id="PF23106">
    <property type="entry name" value="EGF_Teneurin"/>
    <property type="match status" value="1"/>
</dbReference>
<evidence type="ECO:0000259" key="6">
    <source>
        <dbReference type="PROSITE" id="PS51233"/>
    </source>
</evidence>
<dbReference type="Pfam" id="PF26129">
    <property type="entry name" value="Vwde"/>
    <property type="match status" value="3"/>
</dbReference>
<dbReference type="PANTHER" id="PTHR14949">
    <property type="entry name" value="EGF-LIKE-DOMAIN, MULTIPLE 7, 8"/>
    <property type="match status" value="1"/>
</dbReference>
<organism evidence="7 8">
    <name type="scientific">Pomacea canaliculata</name>
    <name type="common">Golden apple snail</name>
    <dbReference type="NCBI Taxonomy" id="400727"/>
    <lineage>
        <taxon>Eukaryota</taxon>
        <taxon>Metazoa</taxon>
        <taxon>Spiralia</taxon>
        <taxon>Lophotrochozoa</taxon>
        <taxon>Mollusca</taxon>
        <taxon>Gastropoda</taxon>
        <taxon>Caenogastropoda</taxon>
        <taxon>Architaenioglossa</taxon>
        <taxon>Ampullarioidea</taxon>
        <taxon>Ampullariidae</taxon>
        <taxon>Pomacea</taxon>
    </lineage>
</organism>
<dbReference type="CDD" id="cd01099">
    <property type="entry name" value="PAN_AP_HGF"/>
    <property type="match status" value="1"/>
</dbReference>
<keyword evidence="8" id="KW-1185">Reference proteome</keyword>
<dbReference type="EMBL" id="PZQS01000005">
    <property type="protein sequence ID" value="PVD30144.1"/>
    <property type="molecule type" value="Genomic_DNA"/>
</dbReference>
<sequence length="2958" mass="326368">MMGAWCPANATAGEWLEVRLYRPANVTSLLLQTPAGSATSTLDQFILFLELADSAPGSLTQFRGKDNKTEVFAANYTNGTYRLDLGEAQTVRRVRIVVANFTTRPCLRLELFGCDAPEGLVPSGIVAPTLSLSYTSLEDMALECRLNNQPAFGIQYEVTWYDANDVNMSSVFVDNSILTSTYNVTSNSFTHDQSYRCAVAACYIPDCDLGFLSEKKTSNTYRPEIQLLTDSLHLREGGGTANVSFISNSPPSLLCVRGNKQPDCVVTVMAYIRDVNPLICASANQMILPQVLFPDGAQSELCSVKVTNENWRTVRSISVIANQDGWLDGTTNSTITLTYGLCMKKQFNCKQPKQTFRSPQILIFSLFTTSVHNSFYDNQISGEYVLFRHQELPYEVRGFYQPCGQVPRCNCGAAVRVDASVIRLTACVPGEGIHVQVFGVGELQAGTAVRRYDGGDRYEVTLPTGSRLLVRMGAKNFINLWFYPSPLDEQKTEGLCGTYDNNSTNDFKLSSGSTVTVENLAAFLEDWRVNASDSLYNGLCPSKTRSTEKLNVQSFSQCQSRDAAGQFRGTSSLQCNLLQNYDTEYLITDVLTKLSVPPENCLTSLPAINPFEYNITSSSPINITWPKGWNETTARQFCEETLRSSYVTRVCGGVVNWLDLDPVRISDCASDIKLTGEGAWAGVLEAVLEEDCRYQVQWNQTLRTTSESQATVLSALCPSNCSGNGVCDKGVCRCNQGFIGAKCSEKATVAPTLSRLENKGICNSLTSDCSSVEVFGLTFVASEALSCFIKPLSVGPTGYNVTSNWTTAKATFISDTHVLCSLPAVSKQPGGYLISVANTAGYLSEPLLMLVFNPFCFTCNTVYGNCSQKLNTCVIDNTCYLNNTINPSNHTQMCLSGVSPISWTFSASPCTKGVVWTEVVGQGFALHNHLRLSNITTLDACKTQCLAQPDFLCRSIDYDSDNHLCMLSKYRLSDATEYALKFEAKISHFDWSCTDESLSFIFPFLFLSFVLDVVIGHWVIGCNNSYVTWDRFANSATVENNLQIFQDTWMEEECRLLCLANQACTAIKHSPRQGVCILTSSTNGTLQSTPRWNFAQFSCKPKPISDRSKLAVTEASVWSDFQGPGKDSFRCAFSKLSSSDLRYDVLWNVDGLWIYEDVTESSQSSDVLPASRATLREGSKLACAVSVCNNATCEDTRGPLTISDTYTAQVKIDGATNMTLREGDEGQIITLQATAPPYVLCRGKVNASDECSIKFQVRCLSFGRQLTQVVVQVTKGQEQVTMCDVTLSNKAWQEAFTMLVKATIDHLYDGDHVTSLTIIRQNSARNETKQDTLISSKIWVLDGDTSALCTSINDPTHNNIRRTVQVYYRRCGSAASCNCAVAARAGNDVVVIDKCGPFTKQSLAFYPLTVRLFRNGLLTPGLQVFSRYEGREFTISLGTGTKVFVRRSVIKGYNYLNVWVKPSGADFNRTEGKIFLFLFWFCLDNADFQDNDFMLRNGTLLTTSQQRPDSFSADWRVPDESSLYTGTCGTDESTVVTSPTYCSCHSTGVSDCNPQGDVVMCPFMTLGQCETDITDTLLEESVYPAKCGSQSGFSYPEFEYDVYYNPPPTQSGMAPSFIRSLCSYFLDSNAISSQCKHVIGVDVENSLLSCFLDLMITSDFAWQKSAIDNVITQCELQIARNVSTWVVNPNSTFVGPDGNFTDQFCIAECGGAGSCVRGDCQCREFFAGADCFVATDQPPNLFFLANDGLCDSSRDVCDTVTIYNNNTINITTLACYFMPAMTNATGTYPISQTETRTASTFRSVNELKCPLPSTSGGSYYVKITNDNVFYSSTATLIIYDSRCFNCTASTSACVRKTSSCLIDGKCFDDGDFSPDNSRNFCSANVNASSWQQANNSCETLDLVWVKQQGMAMGASSTSETYITDENNCRQLCLSQYNSSFVCSAFSYNTTSKTCTMSTEDKIQSPGRFFPQNGTNYYEWQCQNNPCGKRGLSWSRLPGFAILGNGDRVVTARTRAACRDACLRADLPILTSSPMAQIERDPTGGEKDFTLVCSWNAIETNSSLRYNVEWFIDDTIVQEVHLNNSFNRAYMSRSLLKALPLRHAAVLWSKRMRGEHMQRHFRTTSTKPQLQPFVGLTITVDNWLLNHSLPVAAKLDSLVDGDQKRVLDISFSLTSVPDLQGPLRIIDSIQLLVIDKDRNAECLSINDPHMTTYDGRYFNCFGQGEFVLSKHDTYPVEIRALFRKCNNGVASCNTAVLVREHDNVLVIDRGGAKPVTTGNVPLSVRLYLSGQSSPNLIVRRIAGGLKYQVTLPTGTILKAEVNGQFLNVHIIPSAADFNRTRGLCGVYDGDANNDLLQSNGELYRGTELRPDRFSLSWRVARNASLYGGVCGQPGTAAQPNTFCDCLATGNGGCDYGLDLTPCMTPSSKLTYWQGEDITEELVKRADVSPRCYSSTYIPFEYDENYIAQDFGWPTPKNRSENDVDKYCTDFLNSDPDTAACSKFLQPALTNAITSCKLDIQMTDDLSWAKTALANFKEQCVGRLLRDTSLYINTTYGLSPNSSFLDNICFSNCSGHGSCSKGECKCEPGYGLADCSVRLPDPPVLYQLANSGLCDVNKSYCDIVATIGAIFVDSSDLTCILQPVQITDNGQFRQEGAISKTKPDYFSFNEINCKLPSVGSYLISVSNNGVNTSQSLLYTVYNSKCQTCSSTGICTFTFDTCFIANECYEYGETHNGSLVCDPYENYYQWSLLKAYPYLKGKPTLSTRYNQTSTDFFFTCSYNVTEREDVQYTIHWLHGNDTVSQVNIVTKKLQVREGGDVGYVEVTITAPPQFMCFHNDSDCIVSLATYVRPSIDDIVCPSTRARLSQVALAPYQADEECEQEFKAITWPKGVLVPVVATWDALVDGSAVREVELSVVVSRNSTVQFTEVVGTSEVHTFYRTCNGRASCNCAAAIRSGKA</sequence>
<name>A0A2T7P9Q0_POMCA</name>
<dbReference type="SUPFAM" id="SSF57414">
    <property type="entry name" value="Hairpin loop containing domain-like"/>
    <property type="match status" value="2"/>
</dbReference>
<dbReference type="InterPro" id="IPR000421">
    <property type="entry name" value="FA58C"/>
</dbReference>
<gene>
    <name evidence="7" type="ORF">C0Q70_09406</name>
</gene>
<evidence type="ECO:0000256" key="2">
    <source>
        <dbReference type="ARBA" id="ARBA00023157"/>
    </source>
</evidence>
<proteinExistence type="predicted"/>
<evidence type="ECO:0000313" key="7">
    <source>
        <dbReference type="EMBL" id="PVD30144.1"/>
    </source>
</evidence>
<feature type="domain" description="Apple" evidence="5">
    <location>
        <begin position="910"/>
        <end position="993"/>
    </location>
</feature>
<feature type="domain" description="Apple" evidence="5">
    <location>
        <begin position="1897"/>
        <end position="1981"/>
    </location>
</feature>
<comment type="caution">
    <text evidence="7">The sequence shown here is derived from an EMBL/GenBank/DDBJ whole genome shotgun (WGS) entry which is preliminary data.</text>
</comment>
<reference evidence="7 8" key="1">
    <citation type="submission" date="2018-04" db="EMBL/GenBank/DDBJ databases">
        <title>The genome of golden apple snail Pomacea canaliculata provides insight into stress tolerance and invasive adaptation.</title>
        <authorList>
            <person name="Liu C."/>
            <person name="Liu B."/>
            <person name="Ren Y."/>
            <person name="Zhang Y."/>
            <person name="Wang H."/>
            <person name="Li S."/>
            <person name="Jiang F."/>
            <person name="Yin L."/>
            <person name="Zhang G."/>
            <person name="Qian W."/>
            <person name="Fan W."/>
        </authorList>
    </citation>
    <scope>NUCLEOTIDE SEQUENCE [LARGE SCALE GENOMIC DNA]</scope>
    <source>
        <strain evidence="7">SZHN2017</strain>
        <tissue evidence="7">Muscle</tissue>
    </source>
</reference>
<evidence type="ECO:0008006" key="9">
    <source>
        <dbReference type="Google" id="ProtNLM"/>
    </source>
</evidence>
<evidence type="ECO:0000259" key="5">
    <source>
        <dbReference type="PROSITE" id="PS50948"/>
    </source>
</evidence>
<feature type="domain" description="VWFD" evidence="6">
    <location>
        <begin position="2199"/>
        <end position="2384"/>
    </location>
</feature>
<dbReference type="PANTHER" id="PTHR14949:SF56">
    <property type="entry name" value="EGF-LIKE-DOMAIN, MULTIPLE 7"/>
    <property type="match status" value="1"/>
</dbReference>
<dbReference type="SMART" id="SM00473">
    <property type="entry name" value="PAN_AP"/>
    <property type="match status" value="3"/>
</dbReference>
<dbReference type="GO" id="GO:0005576">
    <property type="term" value="C:extracellular region"/>
    <property type="evidence" value="ECO:0007669"/>
    <property type="project" value="TreeGrafter"/>
</dbReference>
<dbReference type="Gene3D" id="3.50.4.10">
    <property type="entry name" value="Hepatocyte Growth Factor"/>
    <property type="match status" value="2"/>
</dbReference>
<dbReference type="Gene3D" id="2.10.25.10">
    <property type="entry name" value="Laminin"/>
    <property type="match status" value="1"/>
</dbReference>
<dbReference type="Pfam" id="PF00094">
    <property type="entry name" value="VWD"/>
    <property type="match status" value="1"/>
</dbReference>
<dbReference type="OrthoDB" id="382013at2759"/>
<dbReference type="PROSITE" id="PS50948">
    <property type="entry name" value="PAN"/>
    <property type="match status" value="3"/>
</dbReference>